<reference evidence="3" key="1">
    <citation type="submission" date="2015-09" db="EMBL/GenBank/DDBJ databases">
        <authorList>
            <consortium name="Pathogen Informatics"/>
        </authorList>
    </citation>
    <scope>NUCLEOTIDE SEQUENCE [LARGE SCALE GENOMIC DNA]</scope>
    <source>
        <strain evidence="3">Lake Konstanz</strain>
    </source>
</reference>
<dbReference type="AlphaFoldDB" id="A0A0S4KJY7"/>
<sequence length="124" mass="12626">MMMNIVLRNAIRCGTSGEVFWSAKEALVRGTSIVSMRLDPEALNTPAFLLRGRGRGAASGGRGGRGGRGGNATASTGDDADSRRGRGAGRGRGRGGDRGRGGRGGSGRGNGRGRGGATKRPRES</sequence>
<proteinExistence type="predicted"/>
<evidence type="ECO:0000256" key="1">
    <source>
        <dbReference type="SAM" id="MobiDB-lite"/>
    </source>
</evidence>
<accession>A0A0S4KJY7</accession>
<feature type="region of interest" description="Disordered" evidence="1">
    <location>
        <begin position="45"/>
        <end position="124"/>
    </location>
</feature>
<organism evidence="2 3">
    <name type="scientific">Bodo saltans</name>
    <name type="common">Flagellated protozoan</name>
    <dbReference type="NCBI Taxonomy" id="75058"/>
    <lineage>
        <taxon>Eukaryota</taxon>
        <taxon>Discoba</taxon>
        <taxon>Euglenozoa</taxon>
        <taxon>Kinetoplastea</taxon>
        <taxon>Metakinetoplastina</taxon>
        <taxon>Eubodonida</taxon>
        <taxon>Bodonidae</taxon>
        <taxon>Bodo</taxon>
    </lineage>
</organism>
<name>A0A0S4KJY7_BODSA</name>
<feature type="compositionally biased region" description="Gly residues" evidence="1">
    <location>
        <begin position="102"/>
        <end position="116"/>
    </location>
</feature>
<dbReference type="VEuPathDB" id="TriTrypDB:BSAL_14585"/>
<dbReference type="EMBL" id="CYKH01001629">
    <property type="protein sequence ID" value="CUI14778.1"/>
    <property type="molecule type" value="Genomic_DNA"/>
</dbReference>
<evidence type="ECO:0000313" key="3">
    <source>
        <dbReference type="Proteomes" id="UP000051952"/>
    </source>
</evidence>
<feature type="compositionally biased region" description="Gly residues" evidence="1">
    <location>
        <begin position="55"/>
        <end position="70"/>
    </location>
</feature>
<evidence type="ECO:0000313" key="2">
    <source>
        <dbReference type="EMBL" id="CUI14778.1"/>
    </source>
</evidence>
<dbReference type="OrthoDB" id="747253at2759"/>
<gene>
    <name evidence="2" type="ORF">BSAL_14585</name>
</gene>
<keyword evidence="3" id="KW-1185">Reference proteome</keyword>
<dbReference type="SUPFAM" id="SSF50182">
    <property type="entry name" value="Sm-like ribonucleoproteins"/>
    <property type="match status" value="1"/>
</dbReference>
<dbReference type="InterPro" id="IPR010920">
    <property type="entry name" value="LSM_dom_sf"/>
</dbReference>
<dbReference type="Proteomes" id="UP000051952">
    <property type="component" value="Unassembled WGS sequence"/>
</dbReference>
<protein>
    <submittedName>
        <fullName evidence="2">U6 snRNA-associated Sm-like protein, putative</fullName>
    </submittedName>
</protein>